<evidence type="ECO:0000256" key="24">
    <source>
        <dbReference type="ARBA" id="ARBA00049244"/>
    </source>
</evidence>
<dbReference type="GO" id="GO:0003723">
    <property type="term" value="F:RNA binding"/>
    <property type="evidence" value="ECO:0007669"/>
    <property type="project" value="UniProtKB-KW"/>
</dbReference>
<keyword evidence="7" id="KW-0548">Nucleotidyltransferase</keyword>
<dbReference type="PANTHER" id="PTHR42648">
    <property type="entry name" value="TRANSPOSASE, PUTATIVE-RELATED"/>
    <property type="match status" value="1"/>
</dbReference>
<dbReference type="GO" id="GO:0005737">
    <property type="term" value="C:cytoplasm"/>
    <property type="evidence" value="ECO:0007669"/>
    <property type="project" value="UniProtKB-SubCell"/>
</dbReference>
<feature type="region of interest" description="Disordered" evidence="25">
    <location>
        <begin position="468"/>
        <end position="489"/>
    </location>
</feature>
<evidence type="ECO:0000256" key="5">
    <source>
        <dbReference type="ARBA" id="ARBA00022578"/>
    </source>
</evidence>
<evidence type="ECO:0000256" key="20">
    <source>
        <dbReference type="ARBA" id="ARBA00023268"/>
    </source>
</evidence>
<evidence type="ECO:0000256" key="21">
    <source>
        <dbReference type="ARBA" id="ARBA00025590"/>
    </source>
</evidence>
<keyword evidence="14" id="KW-0229">DNA integration</keyword>
<dbReference type="PANTHER" id="PTHR42648:SF11">
    <property type="entry name" value="TRANSPOSON TY4-P GAG-POL POLYPROTEIN"/>
    <property type="match status" value="1"/>
</dbReference>
<evidence type="ECO:0000256" key="11">
    <source>
        <dbReference type="ARBA" id="ARBA00022801"/>
    </source>
</evidence>
<evidence type="ECO:0000256" key="17">
    <source>
        <dbReference type="ARBA" id="ARBA00023125"/>
    </source>
</evidence>
<dbReference type="GO" id="GO:0046872">
    <property type="term" value="F:metal ion binding"/>
    <property type="evidence" value="ECO:0007669"/>
    <property type="project" value="UniProtKB-KW"/>
</dbReference>
<keyword evidence="20" id="KW-0511">Multifunctional enzyme</keyword>
<evidence type="ECO:0000313" key="28">
    <source>
        <dbReference type="Proteomes" id="UP001165063"/>
    </source>
</evidence>
<dbReference type="SUPFAM" id="SSF53098">
    <property type="entry name" value="Ribonuclease H-like"/>
    <property type="match status" value="1"/>
</dbReference>
<comment type="catalytic activity">
    <reaction evidence="24">
        <text>DNA(n) + a 2'-deoxyribonucleoside 5'-triphosphate = DNA(n+1) + diphosphate</text>
        <dbReference type="Rhea" id="RHEA:22508"/>
        <dbReference type="Rhea" id="RHEA-COMP:17339"/>
        <dbReference type="Rhea" id="RHEA-COMP:17340"/>
        <dbReference type="ChEBI" id="CHEBI:33019"/>
        <dbReference type="ChEBI" id="CHEBI:61560"/>
        <dbReference type="ChEBI" id="CHEBI:173112"/>
        <dbReference type="EC" id="2.7.7.7"/>
    </reaction>
</comment>
<evidence type="ECO:0000256" key="23">
    <source>
        <dbReference type="ARBA" id="ARBA00048173"/>
    </source>
</evidence>
<keyword evidence="11" id="KW-0378">Hydrolase</keyword>
<evidence type="ECO:0000256" key="16">
    <source>
        <dbReference type="ARBA" id="ARBA00022932"/>
    </source>
</evidence>
<feature type="compositionally biased region" description="Polar residues" evidence="25">
    <location>
        <begin position="470"/>
        <end position="489"/>
    </location>
</feature>
<evidence type="ECO:0000256" key="2">
    <source>
        <dbReference type="ARBA" id="ARBA00004123"/>
    </source>
</evidence>
<keyword evidence="12" id="KW-0460">Magnesium</keyword>
<dbReference type="EMBL" id="BSXU01000952">
    <property type="protein sequence ID" value="GMG22238.1"/>
    <property type="molecule type" value="Genomic_DNA"/>
</dbReference>
<evidence type="ECO:0000313" key="27">
    <source>
        <dbReference type="EMBL" id="GMG22238.1"/>
    </source>
</evidence>
<dbReference type="GO" id="GO:0003677">
    <property type="term" value="F:DNA binding"/>
    <property type="evidence" value="ECO:0007669"/>
    <property type="project" value="UniProtKB-KW"/>
</dbReference>
<dbReference type="InterPro" id="IPR039537">
    <property type="entry name" value="Retrotran_Ty1/copia-like"/>
</dbReference>
<accession>A0A9W6YVN0</accession>
<feature type="region of interest" description="Disordered" evidence="25">
    <location>
        <begin position="1"/>
        <end position="20"/>
    </location>
</feature>
<comment type="function">
    <text evidence="22">Integrase (IN) targets the VLP to the nucleus, where a subparticle preintegration complex (PIC) containing at least integrase and the newly synthesized dsDNA copy of the retrotransposon must transit the nuclear membrane. Once in the nucleus, integrase performs the integration of the dsDNA into the host genome.</text>
</comment>
<evidence type="ECO:0000256" key="18">
    <source>
        <dbReference type="ARBA" id="ARBA00023172"/>
    </source>
</evidence>
<evidence type="ECO:0000256" key="22">
    <source>
        <dbReference type="ARBA" id="ARBA00025615"/>
    </source>
</evidence>
<dbReference type="InterPro" id="IPR036397">
    <property type="entry name" value="RNaseH_sf"/>
</dbReference>
<keyword evidence="9" id="KW-0479">Metal-binding</keyword>
<keyword evidence="28" id="KW-1185">Reference proteome</keyword>
<evidence type="ECO:0000256" key="4">
    <source>
        <dbReference type="ARBA" id="ARBA00022490"/>
    </source>
</evidence>
<reference evidence="27" key="1">
    <citation type="submission" date="2023-04" db="EMBL/GenBank/DDBJ databases">
        <title>Ambrosiozyma monospora NBRC 1965.</title>
        <authorList>
            <person name="Ichikawa N."/>
            <person name="Sato H."/>
            <person name="Tonouchi N."/>
        </authorList>
    </citation>
    <scope>NUCLEOTIDE SEQUENCE</scope>
    <source>
        <strain evidence="27">NBRC 1965</strain>
    </source>
</reference>
<feature type="compositionally biased region" description="Low complexity" evidence="25">
    <location>
        <begin position="8"/>
        <end position="20"/>
    </location>
</feature>
<keyword evidence="15" id="KW-0695">RNA-directed DNA polymerase</keyword>
<keyword evidence="10" id="KW-0255">Endonuclease</keyword>
<dbReference type="GO" id="GO:0003964">
    <property type="term" value="F:RNA-directed DNA polymerase activity"/>
    <property type="evidence" value="ECO:0007669"/>
    <property type="project" value="UniProtKB-KW"/>
</dbReference>
<feature type="domain" description="Integrase catalytic" evidence="26">
    <location>
        <begin position="775"/>
        <end position="936"/>
    </location>
</feature>
<dbReference type="Proteomes" id="UP001165063">
    <property type="component" value="Unassembled WGS sequence"/>
</dbReference>
<dbReference type="GO" id="GO:0015074">
    <property type="term" value="P:DNA integration"/>
    <property type="evidence" value="ECO:0007669"/>
    <property type="project" value="UniProtKB-KW"/>
</dbReference>
<evidence type="ECO:0000256" key="3">
    <source>
        <dbReference type="ARBA" id="ARBA00004496"/>
    </source>
</evidence>
<keyword evidence="19" id="KW-0539">Nucleus</keyword>
<dbReference type="InterPro" id="IPR012337">
    <property type="entry name" value="RNaseH-like_sf"/>
</dbReference>
<gene>
    <name evidence="27" type="ORF">Amon01_000256100</name>
</gene>
<evidence type="ECO:0000256" key="9">
    <source>
        <dbReference type="ARBA" id="ARBA00022723"/>
    </source>
</evidence>
<evidence type="ECO:0000256" key="8">
    <source>
        <dbReference type="ARBA" id="ARBA00022722"/>
    </source>
</evidence>
<dbReference type="InterPro" id="IPR001584">
    <property type="entry name" value="Integrase_cat-core"/>
</dbReference>
<dbReference type="InterPro" id="IPR043502">
    <property type="entry name" value="DNA/RNA_pol_sf"/>
</dbReference>
<keyword evidence="13" id="KW-0694">RNA-binding</keyword>
<keyword evidence="17" id="KW-0238">DNA-binding</keyword>
<keyword evidence="18" id="KW-0233">DNA recombination</keyword>
<keyword evidence="8" id="KW-0540">Nuclease</keyword>
<dbReference type="GO" id="GO:0006310">
    <property type="term" value="P:DNA recombination"/>
    <property type="evidence" value="ECO:0007669"/>
    <property type="project" value="UniProtKB-KW"/>
</dbReference>
<evidence type="ECO:0000256" key="7">
    <source>
        <dbReference type="ARBA" id="ARBA00022695"/>
    </source>
</evidence>
<keyword evidence="16" id="KW-0239">DNA-directed DNA polymerase</keyword>
<evidence type="ECO:0000256" key="25">
    <source>
        <dbReference type="SAM" id="MobiDB-lite"/>
    </source>
</evidence>
<evidence type="ECO:0000256" key="14">
    <source>
        <dbReference type="ARBA" id="ARBA00022908"/>
    </source>
</evidence>
<evidence type="ECO:0000259" key="26">
    <source>
        <dbReference type="PROSITE" id="PS50994"/>
    </source>
</evidence>
<name>A0A9W6YVN0_AMBMO</name>
<dbReference type="Gene3D" id="3.30.420.10">
    <property type="entry name" value="Ribonuclease H-like superfamily/Ribonuclease H"/>
    <property type="match status" value="1"/>
</dbReference>
<dbReference type="GO" id="GO:0003887">
    <property type="term" value="F:DNA-directed DNA polymerase activity"/>
    <property type="evidence" value="ECO:0007669"/>
    <property type="project" value="UniProtKB-KW"/>
</dbReference>
<keyword evidence="6" id="KW-0808">Transferase</keyword>
<comment type="catalytic activity">
    <reaction evidence="1">
        <text>Endonucleolytic cleavage to 5'-phosphomonoester.</text>
        <dbReference type="EC" id="3.1.26.4"/>
    </reaction>
</comment>
<protein>
    <submittedName>
        <fullName evidence="27">Unnamed protein product</fullName>
    </submittedName>
</protein>
<comment type="subcellular location">
    <subcellularLocation>
        <location evidence="3">Cytoplasm</location>
    </subcellularLocation>
    <subcellularLocation>
        <location evidence="2">Nucleus</location>
    </subcellularLocation>
</comment>
<comment type="caution">
    <text evidence="27">The sequence shown here is derived from an EMBL/GenBank/DDBJ whole genome shotgun (WGS) entry which is preliminary data.</text>
</comment>
<evidence type="ECO:0000256" key="1">
    <source>
        <dbReference type="ARBA" id="ARBA00000077"/>
    </source>
</evidence>
<keyword evidence="4" id="KW-0963">Cytoplasm</keyword>
<evidence type="ECO:0000256" key="15">
    <source>
        <dbReference type="ARBA" id="ARBA00022918"/>
    </source>
</evidence>
<dbReference type="PROSITE" id="PS50994">
    <property type="entry name" value="INTEGRASE"/>
    <property type="match status" value="1"/>
</dbReference>
<sequence length="1683" mass="189062">MSPPPAAPSATTKDATSATKSGFTSDDYQIFTALAAKLDSLHLDAHQAAVIKKAKENLFKETQSSHLAMTHILDQIRSNTSRGTNIESSSEYVRLHKLRQVLKEKTATYGLPFLMNTSLITQRNYLEEIVKVEDKRWYLVLTADALPERFTNEWYISDRYTEDEHSTYYNKLKRELHGWLIGDILVNVGHIIVDPTDLDVMPKKLLDIVVAQQPYRVALENAIGIFVELPGCGDYPMFSTRIAHVKQIMKVIKQIIPKDTNPFEFCYTIFVTFNMITAYPADFQKRFEDAFFQKMKNGDNFTFDDVAKIITDNNLDDQCAAPVQHNVNAATVASSLSSAGTVPITRPTSAYKLRKPVTVPWIHSPAPQVVAAAPIIPSSAISTSDPSTTSSMNQVLANILSLSPPSSLTSSSEIRMRCRTCNINHPQNQHIIPPAIMKQAFKVSSDYYSKFKELKKLEQVANRTARLDTSAATGAAPSSHSLTTKQSNTPNPTVLNTLLDSGASISLLPLKYAHLAHLIAPTSVVIQYANNTQYHADKIYLFIVRIQDVTVQVPAILLPEDKLSSPILSVHSVASQNLKISFVLEKAYLKGVQKYIARYIDNHYKAEINLVPPPNVPPTNYPVSSVRVPAGGPHFGSNEPSTSQYAASTSADISNLINDQDVELGLYHNIAPRQPENSSANPSDPVIPINHRMDAEVPTTYQSLYPEFELLADYSNSPALQYHNNTGHPSLTTIKNSKLFKLTANDVKYIVNCPTCNYTKLHKNNRQHNDKPQVRTTRPLQCVHLDTTGAYTADNKTKWYTVVIVDDFTRYSKSVTVTKKGMIQAEVRKVLTEWSLLKALPVGSLKSDNGSEFFDLSPDYKFADHPDYTPEHNSIVERQIGLLKQIVATLMYPFKDNRYAVDMLYPYATRYAAELRNRWYHSTIDGIPAERFTGKMPKLSTTMPLFGSDIWIMYKKKKIPAIFIGYKNESSTYHCLTLTYPCEEVITNTLSEAYTFHGAYYLLNILISFSSLDKFLHLLPFEKELMPVSKRTSPGPLLAVRSAVVPKDALPGIVLNVAASISVHPLDSRNSYHPSIPCELFMPKISACCALAQPLVQICKATTKSQSVQQKLAMPYSATEEPTASSVNPKKSSILAPPIFDIPKSYKQAVKNPHFEASILLEIEQFMKHDVFLPVSNVEIMNLKKLPDFQILMCIWLFSVKFDEYSAEHICKARLVALGNRESDKDIIKASPSLTPYCFRLITKIAVNNQWEIRSADVKTAFLNSPLERDVYVRVPAGFESIFPGTKLLKVNKAVYGLSDSNFLFALTVWKTLTEFVGPDAGSMLVQNQADVCSFSYIVNGELCGCVGIYCDDFYQTGTKKFLDSLNEFLSQHFTLKIKSYPSTFLGCELIYSNGSIMLHQQKYIEKLMNKLGWNSSMIRPAYSPAPVEMPSSWVHDDLASKNADPNEILKLLGALIWLSTRTRPDLSYYVSTYATMPKTALTLALIRYTLRYVYTTRDYGIVIHPEQNCKLSLFTDASLKMTTQAGGVVFYGSTPVYWSSVKKQIYADGSTVNAEMYALHSLSTTYLYIAGIIHYMTNKDYAYPYQVFIDNKPLIHKLSGHRQIEEIPDRIPKYYELKSWFNPPKRLLKLNHIAGKNNPADLFTKVLPTATVQQYRSYLNLTADITKVHQLESLHEFTSLQK</sequence>
<dbReference type="OrthoDB" id="411615at2759"/>
<dbReference type="GO" id="GO:0005634">
    <property type="term" value="C:nucleus"/>
    <property type="evidence" value="ECO:0007669"/>
    <property type="project" value="UniProtKB-SubCell"/>
</dbReference>
<proteinExistence type="predicted"/>
<dbReference type="GO" id="GO:0004523">
    <property type="term" value="F:RNA-DNA hybrid ribonuclease activity"/>
    <property type="evidence" value="ECO:0007669"/>
    <property type="project" value="UniProtKB-EC"/>
</dbReference>
<comment type="function">
    <text evidence="21">Reverse transcriptase/ribonuclease H (RT) is a multifunctional enzyme that catalyzes the conversion of the retro-elements RNA genome into dsDNA within the VLP. The enzyme displays a DNA polymerase activity that can copy either DNA or RNA templates, and a ribonuclease H (RNase H) activity that cleaves the RNA strand of RNA-DNA heteroduplexes during plus-strand synthesis and hydrolyzes RNA primers. The conversion leads to a linear dsDNA copy of the retrotransposon that includes long terminal repeats (LTRs) at both ends.</text>
</comment>
<dbReference type="SUPFAM" id="SSF56672">
    <property type="entry name" value="DNA/RNA polymerases"/>
    <property type="match status" value="1"/>
</dbReference>
<evidence type="ECO:0000256" key="19">
    <source>
        <dbReference type="ARBA" id="ARBA00023242"/>
    </source>
</evidence>
<organism evidence="27 28">
    <name type="scientific">Ambrosiozyma monospora</name>
    <name type="common">Yeast</name>
    <name type="synonym">Endomycopsis monosporus</name>
    <dbReference type="NCBI Taxonomy" id="43982"/>
    <lineage>
        <taxon>Eukaryota</taxon>
        <taxon>Fungi</taxon>
        <taxon>Dikarya</taxon>
        <taxon>Ascomycota</taxon>
        <taxon>Saccharomycotina</taxon>
        <taxon>Pichiomycetes</taxon>
        <taxon>Pichiales</taxon>
        <taxon>Pichiaceae</taxon>
        <taxon>Ambrosiozyma</taxon>
    </lineage>
</organism>
<comment type="catalytic activity">
    <reaction evidence="23">
        <text>DNA(n) + a 2'-deoxyribonucleoside 5'-triphosphate = DNA(n+1) + diphosphate</text>
        <dbReference type="Rhea" id="RHEA:22508"/>
        <dbReference type="Rhea" id="RHEA-COMP:17339"/>
        <dbReference type="Rhea" id="RHEA-COMP:17340"/>
        <dbReference type="ChEBI" id="CHEBI:33019"/>
        <dbReference type="ChEBI" id="CHEBI:61560"/>
        <dbReference type="ChEBI" id="CHEBI:173112"/>
        <dbReference type="EC" id="2.7.7.49"/>
    </reaction>
</comment>
<evidence type="ECO:0000256" key="12">
    <source>
        <dbReference type="ARBA" id="ARBA00022842"/>
    </source>
</evidence>
<dbReference type="GO" id="GO:0032196">
    <property type="term" value="P:transposition"/>
    <property type="evidence" value="ECO:0007669"/>
    <property type="project" value="UniProtKB-KW"/>
</dbReference>
<keyword evidence="5" id="KW-0815">Transposition</keyword>
<dbReference type="InterPro" id="IPR013103">
    <property type="entry name" value="RVT_2"/>
</dbReference>
<dbReference type="Pfam" id="PF07727">
    <property type="entry name" value="RVT_2"/>
    <property type="match status" value="1"/>
</dbReference>
<evidence type="ECO:0000256" key="10">
    <source>
        <dbReference type="ARBA" id="ARBA00022759"/>
    </source>
</evidence>
<evidence type="ECO:0000256" key="6">
    <source>
        <dbReference type="ARBA" id="ARBA00022679"/>
    </source>
</evidence>
<evidence type="ECO:0000256" key="13">
    <source>
        <dbReference type="ARBA" id="ARBA00022884"/>
    </source>
</evidence>